<comment type="similarity">
    <text evidence="1">Belongs to the N(4)/N(6)-methyltransferase family.</text>
</comment>
<dbReference type="OrthoDB" id="9784823at2"/>
<dbReference type="GO" id="GO:0008170">
    <property type="term" value="F:N-methyltransferase activity"/>
    <property type="evidence" value="ECO:0007669"/>
    <property type="project" value="InterPro"/>
</dbReference>
<organism evidence="9 10">
    <name type="scientific">Methylovorus glucosotrophus (strain SIP3-4)</name>
    <dbReference type="NCBI Taxonomy" id="582744"/>
    <lineage>
        <taxon>Bacteria</taxon>
        <taxon>Pseudomonadati</taxon>
        <taxon>Pseudomonadota</taxon>
        <taxon>Betaproteobacteria</taxon>
        <taxon>Nitrosomonadales</taxon>
        <taxon>Methylophilaceae</taxon>
        <taxon>Methylovorus</taxon>
    </lineage>
</organism>
<dbReference type="InterPro" id="IPR051537">
    <property type="entry name" value="DNA_Adenine_Mtase"/>
</dbReference>
<dbReference type="PANTHER" id="PTHR42933:SF3">
    <property type="entry name" value="TYPE I RESTRICTION ENZYME MJAVIII METHYLASE SUBUNIT"/>
    <property type="match status" value="1"/>
</dbReference>
<dbReference type="Pfam" id="PF02384">
    <property type="entry name" value="N6_Mtase"/>
    <property type="match status" value="1"/>
</dbReference>
<dbReference type="RefSeq" id="WP_015830661.1">
    <property type="nucleotide sequence ID" value="NC_012969.1"/>
</dbReference>
<evidence type="ECO:0000259" key="8">
    <source>
        <dbReference type="Pfam" id="PF02384"/>
    </source>
</evidence>
<comment type="catalytic activity">
    <reaction evidence="7">
        <text>a 2'-deoxyadenosine in DNA + S-adenosyl-L-methionine = an N(6)-methyl-2'-deoxyadenosine in DNA + S-adenosyl-L-homocysteine + H(+)</text>
        <dbReference type="Rhea" id="RHEA:15197"/>
        <dbReference type="Rhea" id="RHEA-COMP:12418"/>
        <dbReference type="Rhea" id="RHEA-COMP:12419"/>
        <dbReference type="ChEBI" id="CHEBI:15378"/>
        <dbReference type="ChEBI" id="CHEBI:57856"/>
        <dbReference type="ChEBI" id="CHEBI:59789"/>
        <dbReference type="ChEBI" id="CHEBI:90615"/>
        <dbReference type="ChEBI" id="CHEBI:90616"/>
        <dbReference type="EC" id="2.1.1.72"/>
    </reaction>
</comment>
<dbReference type="PANTHER" id="PTHR42933">
    <property type="entry name" value="SLR6095 PROTEIN"/>
    <property type="match status" value="1"/>
</dbReference>
<keyword evidence="10" id="KW-1185">Reference proteome</keyword>
<dbReference type="Proteomes" id="UP000002743">
    <property type="component" value="Chromosome"/>
</dbReference>
<dbReference type="HOGENOM" id="CLU_1089083_0_0_4"/>
<evidence type="ECO:0000256" key="4">
    <source>
        <dbReference type="ARBA" id="ARBA00022679"/>
    </source>
</evidence>
<dbReference type="EC" id="2.1.1.72" evidence="2"/>
<dbReference type="Gene3D" id="3.40.50.150">
    <property type="entry name" value="Vaccinia Virus protein VP39"/>
    <property type="match status" value="1"/>
</dbReference>
<evidence type="ECO:0000256" key="5">
    <source>
        <dbReference type="ARBA" id="ARBA00022691"/>
    </source>
</evidence>
<dbReference type="AlphaFoldDB" id="C6X7Y7"/>
<evidence type="ECO:0000256" key="7">
    <source>
        <dbReference type="ARBA" id="ARBA00047942"/>
    </source>
</evidence>
<dbReference type="EMBL" id="CP001674">
    <property type="protein sequence ID" value="ACT51314.1"/>
    <property type="molecule type" value="Genomic_DNA"/>
</dbReference>
<dbReference type="eggNOG" id="COG0286">
    <property type="taxonomic scope" value="Bacteria"/>
</dbReference>
<dbReference type="GO" id="GO:0032259">
    <property type="term" value="P:methylation"/>
    <property type="evidence" value="ECO:0007669"/>
    <property type="project" value="UniProtKB-KW"/>
</dbReference>
<dbReference type="STRING" id="582744.Msip34_2072"/>
<evidence type="ECO:0000256" key="6">
    <source>
        <dbReference type="ARBA" id="ARBA00022747"/>
    </source>
</evidence>
<feature type="domain" description="DNA methylase adenine-specific" evidence="8">
    <location>
        <begin position="104"/>
        <end position="251"/>
    </location>
</feature>
<reference evidence="9 10" key="2">
    <citation type="journal article" date="2011" name="J. Bacteriol.">
        <title>Genomes of three methylotrophs from a single niche uncover genetic and metabolic divergence of Methylophilaceae.</title>
        <authorList>
            <person name="Lapidus A."/>
            <person name="Clum A."/>
            <person name="Labutti K."/>
            <person name="Kaluzhnaya M.G."/>
            <person name="Lim S."/>
            <person name="Beck D.A."/>
            <person name="Glavina Del Rio T."/>
            <person name="Nolan M."/>
            <person name="Mavromatis K."/>
            <person name="Huntemann M."/>
            <person name="Lucas S."/>
            <person name="Lidstrom M.E."/>
            <person name="Ivanova N."/>
            <person name="Chistoserdova L."/>
        </authorList>
    </citation>
    <scope>NUCLEOTIDE SEQUENCE [LARGE SCALE GENOMIC DNA]</scope>
    <source>
        <strain evidence="9 10">SIP3-4</strain>
    </source>
</reference>
<gene>
    <name evidence="9" type="ordered locus">Msip34_2072</name>
</gene>
<dbReference type="InterPro" id="IPR003356">
    <property type="entry name" value="DNA_methylase_A-5"/>
</dbReference>
<name>C6X7Y7_METGS</name>
<dbReference type="GO" id="GO:0003677">
    <property type="term" value="F:DNA binding"/>
    <property type="evidence" value="ECO:0007669"/>
    <property type="project" value="InterPro"/>
</dbReference>
<keyword evidence="6" id="KW-0680">Restriction system</keyword>
<evidence type="ECO:0000256" key="2">
    <source>
        <dbReference type="ARBA" id="ARBA00011900"/>
    </source>
</evidence>
<proteinExistence type="inferred from homology"/>
<dbReference type="SUPFAM" id="SSF53335">
    <property type="entry name" value="S-adenosyl-L-methionine-dependent methyltransferases"/>
    <property type="match status" value="1"/>
</dbReference>
<evidence type="ECO:0000313" key="9">
    <source>
        <dbReference type="EMBL" id="ACT51314.1"/>
    </source>
</evidence>
<dbReference type="GO" id="GO:0009307">
    <property type="term" value="P:DNA restriction-modification system"/>
    <property type="evidence" value="ECO:0007669"/>
    <property type="project" value="UniProtKB-KW"/>
</dbReference>
<reference evidence="10" key="1">
    <citation type="submission" date="2009-07" db="EMBL/GenBank/DDBJ databases">
        <title>Complete sequence of chromosome of Methylovorus sp. SIP3-4.</title>
        <authorList>
            <person name="Lucas S."/>
            <person name="Copeland A."/>
            <person name="Lapidus A."/>
            <person name="Glavina del Rio T."/>
            <person name="Tice H."/>
            <person name="Bruce D."/>
            <person name="Goodwin L."/>
            <person name="Pitluck S."/>
            <person name="Clum A."/>
            <person name="Larimer F."/>
            <person name="Land M."/>
            <person name="Hauser L."/>
            <person name="Kyrpides N."/>
            <person name="Mikhailova N."/>
            <person name="Kayluzhnaya M."/>
            <person name="Chistoserdova L."/>
        </authorList>
    </citation>
    <scope>NUCLEOTIDE SEQUENCE [LARGE SCALE GENOMIC DNA]</scope>
    <source>
        <strain evidence="10">SIP3-4</strain>
    </source>
</reference>
<evidence type="ECO:0000256" key="3">
    <source>
        <dbReference type="ARBA" id="ARBA00022603"/>
    </source>
</evidence>
<dbReference type="InterPro" id="IPR029063">
    <property type="entry name" value="SAM-dependent_MTases_sf"/>
</dbReference>
<keyword evidence="5" id="KW-0949">S-adenosyl-L-methionine</keyword>
<evidence type="ECO:0000256" key="1">
    <source>
        <dbReference type="ARBA" id="ARBA00006594"/>
    </source>
</evidence>
<dbReference type="KEGG" id="mei:Msip34_2072"/>
<dbReference type="GO" id="GO:0009007">
    <property type="term" value="F:site-specific DNA-methyltransferase (adenine-specific) activity"/>
    <property type="evidence" value="ECO:0007669"/>
    <property type="project" value="UniProtKB-EC"/>
</dbReference>
<protein>
    <recommendedName>
        <fullName evidence="2">site-specific DNA-methyltransferase (adenine-specific)</fullName>
        <ecNumber evidence="2">2.1.1.72</ecNumber>
    </recommendedName>
</protein>
<keyword evidence="4" id="KW-0808">Transferase</keyword>
<keyword evidence="3" id="KW-0489">Methyltransferase</keyword>
<accession>C6X7Y7</accession>
<sequence>MTTNKISISKLIEQIIQKSNYRLKPKDVFDDIIQLTFNCVFSGQVQYEHNLFIDYWIDPALKNAMTKNRYSEDNYKLLTQATGLFVNQFKTNEPFTNIVGEMYDEYLGDVLGQFLTPNDVADLVAELHFEKEPITKNKIIADDMGCGSGSLILASLRNILKNHGKEALKHIELVAMDIDMKMVQLCSIQIVLHCLFHRIEINNLKMYWANTLTLLSPKDNSENVLALVWVQNKEVSQKMKSEKYKQDTQEFEHAK</sequence>
<evidence type="ECO:0000313" key="10">
    <source>
        <dbReference type="Proteomes" id="UP000002743"/>
    </source>
</evidence>